<comment type="caution">
    <text evidence="2">The sequence shown here is derived from an EMBL/GenBank/DDBJ whole genome shotgun (WGS) entry which is preliminary data.</text>
</comment>
<evidence type="ECO:0000313" key="3">
    <source>
        <dbReference type="Proteomes" id="UP001558713"/>
    </source>
</evidence>
<dbReference type="AlphaFoldDB" id="A0ABD1BTQ7"/>
<sequence>MNNDAVVATPVGYWPPKFFTRLTDYADRVQWGGEIVNKNISGRHTTTQMRSGYLPGAKATYMRDLKVAVNFNNSQPISDLVVGTTNSTYYRIKKISNTSFSFGGPEHAGAVHLRLDFIFLYIYLDLFLLF</sequence>
<gene>
    <name evidence="2" type="ORF">V5N11_003300</name>
</gene>
<dbReference type="InterPro" id="IPR053168">
    <property type="entry name" value="Glutamic_endopeptidase"/>
</dbReference>
<proteinExistence type="predicted"/>
<keyword evidence="3" id="KW-1185">Reference proteome</keyword>
<name>A0ABD1BTQ7_CARAN</name>
<dbReference type="PANTHER" id="PTHR31589:SF110">
    <property type="entry name" value="PROTEIN, PUTATIVE (DUF239)-RELATED"/>
    <property type="match status" value="1"/>
</dbReference>
<evidence type="ECO:0000259" key="1">
    <source>
        <dbReference type="PROSITE" id="PS52045"/>
    </source>
</evidence>
<dbReference type="EMBL" id="JBANAX010000150">
    <property type="protein sequence ID" value="KAL1220592.1"/>
    <property type="molecule type" value="Genomic_DNA"/>
</dbReference>
<evidence type="ECO:0000313" key="2">
    <source>
        <dbReference type="EMBL" id="KAL1220592.1"/>
    </source>
</evidence>
<accession>A0ABD1BTQ7</accession>
<reference evidence="2 3" key="1">
    <citation type="submission" date="2024-04" db="EMBL/GenBank/DDBJ databases">
        <title>Genome assembly C_amara_ONT_v2.</title>
        <authorList>
            <person name="Yant L."/>
            <person name="Moore C."/>
            <person name="Slenker M."/>
        </authorList>
    </citation>
    <scope>NUCLEOTIDE SEQUENCE [LARGE SCALE GENOMIC DNA]</scope>
    <source>
        <tissue evidence="2">Leaf</tissue>
    </source>
</reference>
<feature type="domain" description="Neprosin PEP catalytic" evidence="1">
    <location>
        <begin position="1"/>
        <end position="109"/>
    </location>
</feature>
<dbReference type="PROSITE" id="PS52045">
    <property type="entry name" value="NEPROSIN_PEP_CD"/>
    <property type="match status" value="1"/>
</dbReference>
<protein>
    <submittedName>
        <fullName evidence="2">Protein neprosin</fullName>
    </submittedName>
</protein>
<dbReference type="InterPro" id="IPR004314">
    <property type="entry name" value="Neprosin"/>
</dbReference>
<organism evidence="2 3">
    <name type="scientific">Cardamine amara subsp. amara</name>
    <dbReference type="NCBI Taxonomy" id="228776"/>
    <lineage>
        <taxon>Eukaryota</taxon>
        <taxon>Viridiplantae</taxon>
        <taxon>Streptophyta</taxon>
        <taxon>Embryophyta</taxon>
        <taxon>Tracheophyta</taxon>
        <taxon>Spermatophyta</taxon>
        <taxon>Magnoliopsida</taxon>
        <taxon>eudicotyledons</taxon>
        <taxon>Gunneridae</taxon>
        <taxon>Pentapetalae</taxon>
        <taxon>rosids</taxon>
        <taxon>malvids</taxon>
        <taxon>Brassicales</taxon>
        <taxon>Brassicaceae</taxon>
        <taxon>Cardamineae</taxon>
        <taxon>Cardamine</taxon>
    </lineage>
</organism>
<dbReference type="Proteomes" id="UP001558713">
    <property type="component" value="Unassembled WGS sequence"/>
</dbReference>
<dbReference type="PANTHER" id="PTHR31589">
    <property type="entry name" value="PROTEIN, PUTATIVE (DUF239)-RELATED-RELATED"/>
    <property type="match status" value="1"/>
</dbReference>
<dbReference type="Pfam" id="PF03080">
    <property type="entry name" value="Neprosin"/>
    <property type="match status" value="1"/>
</dbReference>